<sequence length="706" mass="75337">MSQTPDVALFAVPDLDFPLDELEDLPAEQLFLVPFRPDATEEHKQRAYEIFWARKAAAERAGSGGAQGKGVGLQVGKANDPWTGSHRRLSSIGDTEEGLPTPGGSQDGGAADFEGLVPAGDKVEKALTNGQAHQSASTSATPFASSSQTNHFNQTSGAASSSLAPLSSSITDPSSDSAKSPFGAFPTHSSTRPLRKNGFYADASSSRDTPSSSTEKQKKDKGKGKAVELPGEAAEFSGTTTSEATPSFSPSTSVHPRATRSTHSTDAKNLRWQRGPDRSIEVVVEIPLHPAMTNLSPALRKKLFGKKAAPVKKEIGAKKEKVASTMPSGTKRKTRSSLAAAEQAEDEATERAAKKRKMSTVVEGKKPAQASPSTTSRRGRSSATSTASTSKRKTRRSSSAGFEVLIETPKRPTSFAKAGSSIKGKGKGAAGSPSVRSPTMATSSLAATTRLRSSRAPTRSSAPQIKRCSTRGTTSLSAPSVRAADSRPAAVPRIWLATRRLSRKARPRPLVTTKPICSPVSSPSHPRTPPKQVLRLPRRPVSPKLRKRCKTSSSAVRIARSSWMRQRWLRSLLLSRRTGRSRLGRLMRTEERRRKSMSWTTTLVSLSSKPSLASAPAARVRMSRRARPASSPVSTLPLLRLSQPVPPPLPTALHPPPPPQSPPLPNPSPPRALSAPPAQQTTKTRSSLPRCASTKRGRRRGAGRHG</sequence>
<feature type="compositionally biased region" description="Pro residues" evidence="1">
    <location>
        <begin position="644"/>
        <end position="670"/>
    </location>
</feature>
<protein>
    <submittedName>
        <fullName evidence="2">RHTO0S25e01838g1_1</fullName>
    </submittedName>
</protein>
<reference evidence="2" key="1">
    <citation type="journal article" date="2014" name="Genome Announc.">
        <title>Draft genome sequence of Rhodosporidium toruloides CECT1137, an oleaginous yeast of biotechnological interest.</title>
        <authorList>
            <person name="Morin N."/>
            <person name="Calcas X."/>
            <person name="Devillers H."/>
            <person name="Durrens P."/>
            <person name="Sherman D.J."/>
            <person name="Nicaud J.-M."/>
            <person name="Neuveglise C."/>
        </authorList>
    </citation>
    <scope>NUCLEOTIDE SEQUENCE</scope>
    <source>
        <strain evidence="2">CECT1137</strain>
    </source>
</reference>
<feature type="region of interest" description="Disordered" evidence="1">
    <location>
        <begin position="584"/>
        <end position="706"/>
    </location>
</feature>
<feature type="compositionally biased region" description="Basic and acidic residues" evidence="1">
    <location>
        <begin position="215"/>
        <end position="226"/>
    </location>
</feature>
<feature type="compositionally biased region" description="Low complexity" evidence="1">
    <location>
        <begin position="605"/>
        <end position="620"/>
    </location>
</feature>
<feature type="region of interest" description="Disordered" evidence="1">
    <location>
        <begin position="59"/>
        <end position="276"/>
    </location>
</feature>
<accession>A0A061BHA3</accession>
<feature type="compositionally biased region" description="Low complexity" evidence="1">
    <location>
        <begin position="373"/>
        <end position="389"/>
    </location>
</feature>
<feature type="compositionally biased region" description="Basic and acidic residues" evidence="1">
    <location>
        <begin position="263"/>
        <end position="276"/>
    </location>
</feature>
<evidence type="ECO:0000313" key="2">
    <source>
        <dbReference type="EMBL" id="CDR49348.1"/>
    </source>
</evidence>
<dbReference type="AlphaFoldDB" id="A0A061BHA3"/>
<feature type="region of interest" description="Disordered" evidence="1">
    <location>
        <begin position="511"/>
        <end position="534"/>
    </location>
</feature>
<feature type="compositionally biased region" description="Low complexity" evidence="1">
    <location>
        <begin position="628"/>
        <end position="643"/>
    </location>
</feature>
<feature type="compositionally biased region" description="Polar residues" evidence="1">
    <location>
        <begin position="237"/>
        <end position="262"/>
    </location>
</feature>
<feature type="compositionally biased region" description="Basic residues" evidence="1">
    <location>
        <begin position="693"/>
        <end position="706"/>
    </location>
</feature>
<dbReference type="OrthoDB" id="10404927at2759"/>
<organism evidence="2">
    <name type="scientific">Rhodotorula toruloides</name>
    <name type="common">Yeast</name>
    <name type="synonym">Rhodosporidium toruloides</name>
    <dbReference type="NCBI Taxonomy" id="5286"/>
    <lineage>
        <taxon>Eukaryota</taxon>
        <taxon>Fungi</taxon>
        <taxon>Dikarya</taxon>
        <taxon>Basidiomycota</taxon>
        <taxon>Pucciniomycotina</taxon>
        <taxon>Microbotryomycetes</taxon>
        <taxon>Sporidiobolales</taxon>
        <taxon>Sporidiobolaceae</taxon>
        <taxon>Rhodotorula</taxon>
    </lineage>
</organism>
<feature type="region of interest" description="Disordered" evidence="1">
    <location>
        <begin position="315"/>
        <end position="484"/>
    </location>
</feature>
<evidence type="ECO:0000256" key="1">
    <source>
        <dbReference type="SAM" id="MobiDB-lite"/>
    </source>
</evidence>
<name>A0A061BHA3_RHOTO</name>
<proteinExistence type="predicted"/>
<dbReference type="EMBL" id="LK052960">
    <property type="protein sequence ID" value="CDR49348.1"/>
    <property type="molecule type" value="Genomic_DNA"/>
</dbReference>
<feature type="compositionally biased region" description="Low complexity" evidence="1">
    <location>
        <begin position="156"/>
        <end position="180"/>
    </location>
</feature>
<feature type="compositionally biased region" description="Low complexity" evidence="1">
    <location>
        <begin position="671"/>
        <end position="680"/>
    </location>
</feature>
<gene>
    <name evidence="2" type="ORF">RHTO0S_25e01838g</name>
</gene>
<feature type="compositionally biased region" description="Low complexity" evidence="1">
    <location>
        <begin position="437"/>
        <end position="463"/>
    </location>
</feature>
<feature type="compositionally biased region" description="Low complexity" evidence="1">
    <location>
        <begin position="414"/>
        <end position="423"/>
    </location>
</feature>
<feature type="compositionally biased region" description="Low complexity" evidence="1">
    <location>
        <begin position="201"/>
        <end position="214"/>
    </location>
</feature>
<feature type="compositionally biased region" description="Low complexity" evidence="1">
    <location>
        <begin position="135"/>
        <end position="149"/>
    </location>
</feature>
<feature type="compositionally biased region" description="Gly residues" evidence="1">
    <location>
        <begin position="62"/>
        <end position="73"/>
    </location>
</feature>